<dbReference type="OrthoDB" id="1164840at2"/>
<keyword evidence="2" id="KW-1185">Reference proteome</keyword>
<dbReference type="STRING" id="1038014.SAMN04487910_4561"/>
<protein>
    <submittedName>
        <fullName evidence="1">MORN repeat variant</fullName>
    </submittedName>
</protein>
<accession>A0A1H7WYP8</accession>
<dbReference type="PROSITE" id="PS51257">
    <property type="entry name" value="PROKAR_LIPOPROTEIN"/>
    <property type="match status" value="1"/>
</dbReference>
<proteinExistence type="predicted"/>
<dbReference type="AlphaFoldDB" id="A0A1H7WYP8"/>
<name>A0A1H7WYP8_AQUAM</name>
<evidence type="ECO:0000313" key="1">
    <source>
        <dbReference type="EMBL" id="SEM25988.1"/>
    </source>
</evidence>
<dbReference type="Gene3D" id="2.20.110.10">
    <property type="entry name" value="Histone H3 K4-specific methyltransferase SET7/9 N-terminal domain"/>
    <property type="match status" value="2"/>
</dbReference>
<dbReference type="SUPFAM" id="SSF82185">
    <property type="entry name" value="Histone H3 K4-specific methyltransferase SET7/9 N-terminal domain"/>
    <property type="match status" value="1"/>
</dbReference>
<organism evidence="1 2">
    <name type="scientific">Aquimarina amphilecti</name>
    <dbReference type="NCBI Taxonomy" id="1038014"/>
    <lineage>
        <taxon>Bacteria</taxon>
        <taxon>Pseudomonadati</taxon>
        <taxon>Bacteroidota</taxon>
        <taxon>Flavobacteriia</taxon>
        <taxon>Flavobacteriales</taxon>
        <taxon>Flavobacteriaceae</taxon>
        <taxon>Aquimarina</taxon>
    </lineage>
</organism>
<reference evidence="2" key="1">
    <citation type="submission" date="2016-10" db="EMBL/GenBank/DDBJ databases">
        <authorList>
            <person name="Varghese N."/>
            <person name="Submissions S."/>
        </authorList>
    </citation>
    <scope>NUCLEOTIDE SEQUENCE [LARGE SCALE GENOMIC DNA]</scope>
    <source>
        <strain evidence="2">DSM 25232 / NCIMB 14723 / 92V</strain>
    </source>
</reference>
<dbReference type="RefSeq" id="WP_091412683.1">
    <property type="nucleotide sequence ID" value="NZ_FOAB01000012.1"/>
</dbReference>
<gene>
    <name evidence="1" type="ORF">SAMN04487910_4561</name>
</gene>
<dbReference type="InterPro" id="IPR011652">
    <property type="entry name" value="MORN_2"/>
</dbReference>
<dbReference type="Pfam" id="PF07661">
    <property type="entry name" value="MORN_2"/>
    <property type="match status" value="2"/>
</dbReference>
<dbReference type="EMBL" id="FOAB01000012">
    <property type="protein sequence ID" value="SEM25988.1"/>
    <property type="molecule type" value="Genomic_DNA"/>
</dbReference>
<dbReference type="Proteomes" id="UP000198521">
    <property type="component" value="Unassembled WGS sequence"/>
</dbReference>
<evidence type="ECO:0000313" key="2">
    <source>
        <dbReference type="Proteomes" id="UP000198521"/>
    </source>
</evidence>
<sequence>MKILYLILLLFIFSCHERQRNNTITNICDKEAISSSKNGYNKNYYANSINLKSIGHYKNGIRQGFWKYFYRNGNVKAEGHYQNGKKQGYWKEYHTNGNVKSEGHIDHCTPSGYWKYYDKKNNVTKEINY</sequence>